<feature type="transmembrane region" description="Helical" evidence="6">
    <location>
        <begin position="12"/>
        <end position="33"/>
    </location>
</feature>
<feature type="domain" description="EamA" evidence="7">
    <location>
        <begin position="161"/>
        <end position="292"/>
    </location>
</feature>
<feature type="transmembrane region" description="Helical" evidence="6">
    <location>
        <begin position="134"/>
        <end position="152"/>
    </location>
</feature>
<feature type="transmembrane region" description="Helical" evidence="6">
    <location>
        <begin position="221"/>
        <end position="242"/>
    </location>
</feature>
<dbReference type="PANTHER" id="PTHR32322">
    <property type="entry name" value="INNER MEMBRANE TRANSPORTER"/>
    <property type="match status" value="1"/>
</dbReference>
<name>A0A9J6PB17_9PROT</name>
<comment type="subcellular location">
    <subcellularLocation>
        <location evidence="1">Membrane</location>
        <topology evidence="1">Multi-pass membrane protein</topology>
    </subcellularLocation>
</comment>
<feature type="transmembrane region" description="Helical" evidence="6">
    <location>
        <begin position="103"/>
        <end position="122"/>
    </location>
</feature>
<accession>A0A9J6PB17</accession>
<keyword evidence="3 6" id="KW-0812">Transmembrane</keyword>
<dbReference type="InterPro" id="IPR050638">
    <property type="entry name" value="AA-Vitamin_Transporters"/>
</dbReference>
<protein>
    <submittedName>
        <fullName evidence="8">DMT family transporter</fullName>
    </submittedName>
</protein>
<evidence type="ECO:0000259" key="7">
    <source>
        <dbReference type="Pfam" id="PF00892"/>
    </source>
</evidence>
<evidence type="ECO:0000256" key="1">
    <source>
        <dbReference type="ARBA" id="ARBA00004141"/>
    </source>
</evidence>
<feature type="transmembrane region" description="Helical" evidence="6">
    <location>
        <begin position="277"/>
        <end position="297"/>
    </location>
</feature>
<feature type="domain" description="EamA" evidence="7">
    <location>
        <begin position="22"/>
        <end position="148"/>
    </location>
</feature>
<keyword evidence="5 6" id="KW-0472">Membrane</keyword>
<gene>
    <name evidence="8" type="ORF">NJQ99_00400</name>
</gene>
<keyword evidence="4 6" id="KW-1133">Transmembrane helix</keyword>
<evidence type="ECO:0000256" key="4">
    <source>
        <dbReference type="ARBA" id="ARBA00022989"/>
    </source>
</evidence>
<evidence type="ECO:0000313" key="8">
    <source>
        <dbReference type="EMBL" id="MCP1334864.1"/>
    </source>
</evidence>
<evidence type="ECO:0000256" key="3">
    <source>
        <dbReference type="ARBA" id="ARBA00022692"/>
    </source>
</evidence>
<evidence type="ECO:0000313" key="9">
    <source>
        <dbReference type="Proteomes" id="UP001055804"/>
    </source>
</evidence>
<feature type="transmembrane region" description="Helical" evidence="6">
    <location>
        <begin position="254"/>
        <end position="271"/>
    </location>
</feature>
<comment type="similarity">
    <text evidence="2">Belongs to the EamA transporter family.</text>
</comment>
<dbReference type="EMBL" id="JAMZFT010000001">
    <property type="protein sequence ID" value="MCP1334864.1"/>
    <property type="molecule type" value="Genomic_DNA"/>
</dbReference>
<dbReference type="SUPFAM" id="SSF103481">
    <property type="entry name" value="Multidrug resistance efflux transporter EmrE"/>
    <property type="match status" value="2"/>
</dbReference>
<proteinExistence type="inferred from homology"/>
<evidence type="ECO:0000256" key="5">
    <source>
        <dbReference type="ARBA" id="ARBA00023136"/>
    </source>
</evidence>
<dbReference type="Proteomes" id="UP001055804">
    <property type="component" value="Unassembled WGS sequence"/>
</dbReference>
<sequence length="303" mass="31659">MRDGRGGREPSPLWLKASPVIFLLIWSGGFGFAKMGLEHAEPLTLLALRYALVLAVLAPAALLLRPPLPPSRAVWGHLAVVGVLFQTVYFGLCYVAMKSGLSAGGIAMIVSMQPILVAILAPRLTGEVVTLRRWAGLGLGLAGAALVIGVRNELSAESLLGPALAGIAVFAIAGATLYERRFGVTCHPVTSNAVQYAAGFATTLPLALAMENLHVDWTWELGIALVYLVVGNSLVALTLLLAMIRRGEAAQVSSLFFMVPPVSALIAWLVIGEVMPPVAWAGLALAAAGVAIAGPAGSRMRRS</sequence>
<dbReference type="GO" id="GO:0016020">
    <property type="term" value="C:membrane"/>
    <property type="evidence" value="ECO:0007669"/>
    <property type="project" value="UniProtKB-SubCell"/>
</dbReference>
<feature type="transmembrane region" description="Helical" evidence="6">
    <location>
        <begin position="76"/>
        <end position="97"/>
    </location>
</feature>
<evidence type="ECO:0000256" key="6">
    <source>
        <dbReference type="SAM" id="Phobius"/>
    </source>
</evidence>
<organism evidence="8 9">
    <name type="scientific">Futiania mangrovi</name>
    <dbReference type="NCBI Taxonomy" id="2959716"/>
    <lineage>
        <taxon>Bacteria</taxon>
        <taxon>Pseudomonadati</taxon>
        <taxon>Pseudomonadota</taxon>
        <taxon>Alphaproteobacteria</taxon>
        <taxon>Futianiales</taxon>
        <taxon>Futianiaceae</taxon>
        <taxon>Futiania</taxon>
    </lineage>
</organism>
<dbReference type="AlphaFoldDB" id="A0A9J6PB17"/>
<dbReference type="PANTHER" id="PTHR32322:SF2">
    <property type="entry name" value="EAMA DOMAIN-CONTAINING PROTEIN"/>
    <property type="match status" value="1"/>
</dbReference>
<reference evidence="8" key="1">
    <citation type="submission" date="2022-06" db="EMBL/GenBank/DDBJ databases">
        <title>Isolation and Genomics of Futiania mangrovii gen. nov., sp. nov., a Rare and Metabolically-versatile member in the Class Alphaproteobacteria.</title>
        <authorList>
            <person name="Liu L."/>
            <person name="Huang W.-C."/>
            <person name="Pan J."/>
            <person name="Li J."/>
            <person name="Huang Y."/>
            <person name="Du H."/>
            <person name="Liu Y."/>
            <person name="Li M."/>
        </authorList>
    </citation>
    <scope>NUCLEOTIDE SEQUENCE</scope>
    <source>
        <strain evidence="8">FT118</strain>
    </source>
</reference>
<dbReference type="InterPro" id="IPR037185">
    <property type="entry name" value="EmrE-like"/>
</dbReference>
<dbReference type="InterPro" id="IPR000620">
    <property type="entry name" value="EamA_dom"/>
</dbReference>
<keyword evidence="9" id="KW-1185">Reference proteome</keyword>
<feature type="transmembrane region" description="Helical" evidence="6">
    <location>
        <begin position="158"/>
        <end position="178"/>
    </location>
</feature>
<comment type="caution">
    <text evidence="8">The sequence shown here is derived from an EMBL/GenBank/DDBJ whole genome shotgun (WGS) entry which is preliminary data.</text>
</comment>
<dbReference type="Pfam" id="PF00892">
    <property type="entry name" value="EamA"/>
    <property type="match status" value="2"/>
</dbReference>
<evidence type="ECO:0000256" key="2">
    <source>
        <dbReference type="ARBA" id="ARBA00007362"/>
    </source>
</evidence>
<dbReference type="RefSeq" id="WP_269330830.1">
    <property type="nucleotide sequence ID" value="NZ_JAMZFT010000001.1"/>
</dbReference>
<feature type="transmembrane region" description="Helical" evidence="6">
    <location>
        <begin position="45"/>
        <end position="64"/>
    </location>
</feature>